<dbReference type="Pfam" id="PF13460">
    <property type="entry name" value="NAD_binding_10"/>
    <property type="match status" value="1"/>
</dbReference>
<dbReference type="STRING" id="469383.Cwoe_4745"/>
<name>D3FA63_CONWI</name>
<keyword evidence="3" id="KW-1185">Reference proteome</keyword>
<dbReference type="PANTHER" id="PTHR43162:SF1">
    <property type="entry name" value="PRESTALK A DIFFERENTIATION PROTEIN A"/>
    <property type="match status" value="1"/>
</dbReference>
<dbReference type="Proteomes" id="UP000008229">
    <property type="component" value="Chromosome"/>
</dbReference>
<evidence type="ECO:0000313" key="2">
    <source>
        <dbReference type="EMBL" id="ADB53158.1"/>
    </source>
</evidence>
<gene>
    <name evidence="2" type="ordered locus">Cwoe_4745</name>
</gene>
<dbReference type="AlphaFoldDB" id="D3FA63"/>
<feature type="domain" description="NAD(P)-binding" evidence="1">
    <location>
        <begin position="8"/>
        <end position="139"/>
    </location>
</feature>
<evidence type="ECO:0000313" key="3">
    <source>
        <dbReference type="Proteomes" id="UP000008229"/>
    </source>
</evidence>
<dbReference type="InterPro" id="IPR051604">
    <property type="entry name" value="Ergot_Alk_Oxidoreductase"/>
</dbReference>
<accession>D3FA63</accession>
<dbReference type="Gene3D" id="3.40.50.720">
    <property type="entry name" value="NAD(P)-binding Rossmann-like Domain"/>
    <property type="match status" value="1"/>
</dbReference>
<dbReference type="InterPro" id="IPR016040">
    <property type="entry name" value="NAD(P)-bd_dom"/>
</dbReference>
<organism evidence="2 3">
    <name type="scientific">Conexibacter woesei (strain DSM 14684 / CCUG 47730 / CIP 108061 / JCM 11494 / NBRC 100937 / ID131577)</name>
    <dbReference type="NCBI Taxonomy" id="469383"/>
    <lineage>
        <taxon>Bacteria</taxon>
        <taxon>Bacillati</taxon>
        <taxon>Actinomycetota</taxon>
        <taxon>Thermoleophilia</taxon>
        <taxon>Solirubrobacterales</taxon>
        <taxon>Conexibacteraceae</taxon>
        <taxon>Conexibacter</taxon>
    </lineage>
</organism>
<reference evidence="3" key="2">
    <citation type="submission" date="2010-01" db="EMBL/GenBank/DDBJ databases">
        <title>The complete genome of Conexibacter woesei DSM 14684.</title>
        <authorList>
            <consortium name="US DOE Joint Genome Institute (JGI-PGF)"/>
            <person name="Lucas S."/>
            <person name="Copeland A."/>
            <person name="Lapidus A."/>
            <person name="Glavina del Rio T."/>
            <person name="Dalin E."/>
            <person name="Tice H."/>
            <person name="Bruce D."/>
            <person name="Goodwin L."/>
            <person name="Pitluck S."/>
            <person name="Kyrpides N."/>
            <person name="Mavromatis K."/>
            <person name="Ivanova N."/>
            <person name="Mikhailova N."/>
            <person name="Chertkov O."/>
            <person name="Brettin T."/>
            <person name="Detter J.C."/>
            <person name="Han C."/>
            <person name="Larimer F."/>
            <person name="Land M."/>
            <person name="Hauser L."/>
            <person name="Markowitz V."/>
            <person name="Cheng J.-F."/>
            <person name="Hugenholtz P."/>
            <person name="Woyke T."/>
            <person name="Wu D."/>
            <person name="Pukall R."/>
            <person name="Steenblock K."/>
            <person name="Schneider S."/>
            <person name="Klenk H.-P."/>
            <person name="Eisen J.A."/>
        </authorList>
    </citation>
    <scope>NUCLEOTIDE SEQUENCE [LARGE SCALE GENOMIC DNA]</scope>
    <source>
        <strain evidence="3">DSM 14684 / CIP 108061 / JCM 11494 / NBRC 100937 / ID131577</strain>
    </source>
</reference>
<dbReference type="RefSeq" id="WP_012936209.1">
    <property type="nucleotide sequence ID" value="NC_013739.1"/>
</dbReference>
<protein>
    <submittedName>
        <fullName evidence="2">NAD-dependent epimerase/dehydratase</fullName>
    </submittedName>
</protein>
<dbReference type="KEGG" id="cwo:Cwoe_4745"/>
<dbReference type="eggNOG" id="COG0702">
    <property type="taxonomic scope" value="Bacteria"/>
</dbReference>
<evidence type="ECO:0000259" key="1">
    <source>
        <dbReference type="Pfam" id="PF13460"/>
    </source>
</evidence>
<reference evidence="2 3" key="1">
    <citation type="journal article" date="2010" name="Stand. Genomic Sci.">
        <title>Complete genome sequence of Conexibacter woesei type strain (ID131577).</title>
        <authorList>
            <person name="Pukall R."/>
            <person name="Lapidus A."/>
            <person name="Glavina Del Rio T."/>
            <person name="Copeland A."/>
            <person name="Tice H."/>
            <person name="Cheng J.-F."/>
            <person name="Lucas S."/>
            <person name="Chen F."/>
            <person name="Nolan M."/>
            <person name="Bruce D."/>
            <person name="Goodwin L."/>
            <person name="Pitluck S."/>
            <person name="Mavromatis K."/>
            <person name="Ivanova N."/>
            <person name="Ovchinnikova G."/>
            <person name="Pati A."/>
            <person name="Chen A."/>
            <person name="Palaniappan K."/>
            <person name="Land M."/>
            <person name="Hauser L."/>
            <person name="Chang Y.-J."/>
            <person name="Jeffries C.D."/>
            <person name="Chain P."/>
            <person name="Meincke L."/>
            <person name="Sims D."/>
            <person name="Brettin T."/>
            <person name="Detter J.C."/>
            <person name="Rohde M."/>
            <person name="Goeker M."/>
            <person name="Bristow J."/>
            <person name="Eisen J.A."/>
            <person name="Markowitz V."/>
            <person name="Kyrpides N.C."/>
            <person name="Klenk H.-P."/>
            <person name="Hugenholtz P."/>
        </authorList>
    </citation>
    <scope>NUCLEOTIDE SEQUENCE [LARGE SCALE GENOMIC DNA]</scope>
    <source>
        <strain evidence="3">DSM 14684 / CIP 108061 / JCM 11494 / NBRC 100937 / ID131577</strain>
    </source>
</reference>
<proteinExistence type="predicted"/>
<dbReference type="EMBL" id="CP001854">
    <property type="protein sequence ID" value="ADB53158.1"/>
    <property type="molecule type" value="Genomic_DNA"/>
</dbReference>
<dbReference type="InterPro" id="IPR036291">
    <property type="entry name" value="NAD(P)-bd_dom_sf"/>
</dbReference>
<sequence>MPTVLLTGATGYVGGRLAPHLAGAADASGGELRLLMRRPDPALAPAGARVVQGDAVSGEGLAEALDGVEIAYYLIHSMGRGGDGDFEARDRAAAEGFGRAAARAGVRRVIYLGGLAGDDASSAHLRSRDEVARLLGEHVEEFVHVRAAMVIGAGSASFQMLRALVGRLPAMICPRWIETRTQPIAIDDVVGALSVLRDRRDVTGDVELGGPEPLSYRRMMELTADAMGRRRPAIVRVPVLSPRLSSYWVQLVTPVERALVRPLVDGLREEMLVRTPPPLGVNDEPRDFGAAVRAALGGR</sequence>
<dbReference type="SUPFAM" id="SSF51735">
    <property type="entry name" value="NAD(P)-binding Rossmann-fold domains"/>
    <property type="match status" value="1"/>
</dbReference>
<dbReference type="PANTHER" id="PTHR43162">
    <property type="match status" value="1"/>
</dbReference>
<dbReference type="OrthoDB" id="9774199at2"/>
<dbReference type="HOGENOM" id="CLU_007383_6_5_11"/>